<evidence type="ECO:0000313" key="1">
    <source>
        <dbReference type="EMBL" id="KJH51545.1"/>
    </source>
</evidence>
<dbReference type="Proteomes" id="UP000053766">
    <property type="component" value="Unassembled WGS sequence"/>
</dbReference>
<proteinExistence type="predicted"/>
<keyword evidence="2" id="KW-1185">Reference proteome</keyword>
<gene>
    <name evidence="1" type="ORF">DICVIV_02282</name>
</gene>
<reference evidence="1 2" key="1">
    <citation type="submission" date="2013-11" db="EMBL/GenBank/DDBJ databases">
        <title>Draft genome of the bovine lungworm Dictyocaulus viviparus.</title>
        <authorList>
            <person name="Mitreva M."/>
        </authorList>
    </citation>
    <scope>NUCLEOTIDE SEQUENCE [LARGE SCALE GENOMIC DNA]</scope>
    <source>
        <strain evidence="1 2">HannoverDv2000</strain>
    </source>
</reference>
<evidence type="ECO:0000313" key="2">
    <source>
        <dbReference type="Proteomes" id="UP000053766"/>
    </source>
</evidence>
<sequence length="188" mass="21253">MTAIPTPFIPQMDFLISKNVGTSMDAFHLATTSNAFCSAPPIRIPYTACNAASSDPLRVYNRIGTISLENFPERLLLLERSSTPFFSSYSIIPSATFQRTIWFRLPEPSSTNEFAYDLNNTVYGALLQDLYHLRGLEFRGLLRDFCRNDIPTNSGFYDPNDIIQNYGVVQTDTRNHVRYDSADDDDLG</sequence>
<protein>
    <submittedName>
        <fullName evidence="1">Uncharacterized protein</fullName>
    </submittedName>
</protein>
<dbReference type="AlphaFoldDB" id="A0A0D8Y494"/>
<name>A0A0D8Y494_DICVI</name>
<accession>A0A0D8Y494</accession>
<dbReference type="EMBL" id="KN716181">
    <property type="protein sequence ID" value="KJH51545.1"/>
    <property type="molecule type" value="Genomic_DNA"/>
</dbReference>
<reference evidence="2" key="2">
    <citation type="journal article" date="2016" name="Sci. Rep.">
        <title>Dictyocaulus viviparus genome, variome and transcriptome elucidate lungworm biology and support future intervention.</title>
        <authorList>
            <person name="McNulty S.N."/>
            <person name="Strube C."/>
            <person name="Rosa B.A."/>
            <person name="Martin J.C."/>
            <person name="Tyagi R."/>
            <person name="Choi Y.J."/>
            <person name="Wang Q."/>
            <person name="Hallsworth Pepin K."/>
            <person name="Zhang X."/>
            <person name="Ozersky P."/>
            <person name="Wilson R.K."/>
            <person name="Sternberg P.W."/>
            <person name="Gasser R.B."/>
            <person name="Mitreva M."/>
        </authorList>
    </citation>
    <scope>NUCLEOTIDE SEQUENCE [LARGE SCALE GENOMIC DNA]</scope>
    <source>
        <strain evidence="2">HannoverDv2000</strain>
    </source>
</reference>
<organism evidence="1 2">
    <name type="scientific">Dictyocaulus viviparus</name>
    <name type="common">Bovine lungworm</name>
    <dbReference type="NCBI Taxonomy" id="29172"/>
    <lineage>
        <taxon>Eukaryota</taxon>
        <taxon>Metazoa</taxon>
        <taxon>Ecdysozoa</taxon>
        <taxon>Nematoda</taxon>
        <taxon>Chromadorea</taxon>
        <taxon>Rhabditida</taxon>
        <taxon>Rhabditina</taxon>
        <taxon>Rhabditomorpha</taxon>
        <taxon>Strongyloidea</taxon>
        <taxon>Metastrongylidae</taxon>
        <taxon>Dictyocaulus</taxon>
    </lineage>
</organism>